<dbReference type="EMBL" id="CP155447">
    <property type="protein sequence ID" value="XBH02300.1"/>
    <property type="molecule type" value="Genomic_DNA"/>
</dbReference>
<protein>
    <submittedName>
        <fullName evidence="1">Uncharacterized protein</fullName>
    </submittedName>
</protein>
<name>A0AAU7CB07_9BACT</name>
<organism evidence="1">
    <name type="scientific">Singulisphaera sp. Ch08</name>
    <dbReference type="NCBI Taxonomy" id="3120278"/>
    <lineage>
        <taxon>Bacteria</taxon>
        <taxon>Pseudomonadati</taxon>
        <taxon>Planctomycetota</taxon>
        <taxon>Planctomycetia</taxon>
        <taxon>Isosphaerales</taxon>
        <taxon>Isosphaeraceae</taxon>
        <taxon>Singulisphaera</taxon>
    </lineage>
</organism>
<sequence>MILVVVAAVTLALIPIVHRAVYPDSHSTYSITVGDTCIFSVEF</sequence>
<dbReference type="RefSeq" id="WP_406695042.1">
    <property type="nucleotide sequence ID" value="NZ_CP155447.1"/>
</dbReference>
<accession>A0AAU7CB07</accession>
<gene>
    <name evidence="1" type="ORF">V5E97_28780</name>
</gene>
<reference evidence="1" key="1">
    <citation type="submission" date="2024-05" db="EMBL/GenBank/DDBJ databases">
        <title>Planctomycetes of the genus Singulisphaera possess chitinolytic capabilities.</title>
        <authorList>
            <person name="Ivanova A."/>
        </authorList>
    </citation>
    <scope>NUCLEOTIDE SEQUENCE</scope>
    <source>
        <strain evidence="1">Ch08T</strain>
    </source>
</reference>
<proteinExistence type="predicted"/>
<evidence type="ECO:0000313" key="1">
    <source>
        <dbReference type="EMBL" id="XBH02300.1"/>
    </source>
</evidence>
<dbReference type="AlphaFoldDB" id="A0AAU7CB07"/>